<comment type="similarity">
    <text evidence="1 11">Belongs to the thymidylate kinase family.</text>
</comment>
<accession>A0ABW3JCM2</accession>
<protein>
    <recommendedName>
        <fullName evidence="3 11">Thymidylate kinase</fullName>
        <ecNumber evidence="2 11">2.7.4.9</ecNumber>
    </recommendedName>
    <alternativeName>
        <fullName evidence="9 11">dTMP kinase</fullName>
    </alternativeName>
</protein>
<dbReference type="Pfam" id="PF02223">
    <property type="entry name" value="Thymidylate_kin"/>
    <property type="match status" value="1"/>
</dbReference>
<dbReference type="InterPro" id="IPR018094">
    <property type="entry name" value="Thymidylate_kinase"/>
</dbReference>
<evidence type="ECO:0000256" key="3">
    <source>
        <dbReference type="ARBA" id="ARBA00017144"/>
    </source>
</evidence>
<dbReference type="GO" id="GO:0004798">
    <property type="term" value="F:dTMP kinase activity"/>
    <property type="evidence" value="ECO:0007669"/>
    <property type="project" value="UniProtKB-EC"/>
</dbReference>
<evidence type="ECO:0000256" key="1">
    <source>
        <dbReference type="ARBA" id="ARBA00009776"/>
    </source>
</evidence>
<dbReference type="Gene3D" id="3.40.50.300">
    <property type="entry name" value="P-loop containing nucleotide triphosphate hydrolases"/>
    <property type="match status" value="1"/>
</dbReference>
<comment type="catalytic activity">
    <reaction evidence="10 11">
        <text>dTMP + ATP = dTDP + ADP</text>
        <dbReference type="Rhea" id="RHEA:13517"/>
        <dbReference type="ChEBI" id="CHEBI:30616"/>
        <dbReference type="ChEBI" id="CHEBI:58369"/>
        <dbReference type="ChEBI" id="CHEBI:63528"/>
        <dbReference type="ChEBI" id="CHEBI:456216"/>
        <dbReference type="EC" id="2.7.4.9"/>
    </reaction>
</comment>
<sequence>MRFDNGRLITLEGGEGSGKSTQAEILAMRLARAGRRVVATREPGGSPGAEAIREAILSGKVSKYGPFAEALLFAVARKDHIDCQIGAAVTDGKWVVCDRFVDSTRAYQGAMEGLPRSILESLERLTVGDFMPDLTLILDIDPEAGMARANARREEGEEVDRFEQEELLLHDRVRQGFLDIAEEEPERCVVIDANQPEEIVAEDIWEAVTERLGA</sequence>
<evidence type="ECO:0000256" key="8">
    <source>
        <dbReference type="ARBA" id="ARBA00022840"/>
    </source>
</evidence>
<dbReference type="RefSeq" id="WP_379088640.1">
    <property type="nucleotide sequence ID" value="NZ_JBHTJO010000001.1"/>
</dbReference>
<dbReference type="PROSITE" id="PS01331">
    <property type="entry name" value="THYMIDYLATE_KINASE"/>
    <property type="match status" value="1"/>
</dbReference>
<evidence type="ECO:0000256" key="4">
    <source>
        <dbReference type="ARBA" id="ARBA00022679"/>
    </source>
</evidence>
<keyword evidence="4 11" id="KW-0808">Transferase</keyword>
<evidence type="ECO:0000256" key="11">
    <source>
        <dbReference type="HAMAP-Rule" id="MF_00165"/>
    </source>
</evidence>
<evidence type="ECO:0000256" key="6">
    <source>
        <dbReference type="ARBA" id="ARBA00022741"/>
    </source>
</evidence>
<dbReference type="HAMAP" id="MF_00165">
    <property type="entry name" value="Thymidylate_kinase"/>
    <property type="match status" value="1"/>
</dbReference>
<keyword evidence="8 11" id="KW-0067">ATP-binding</keyword>
<dbReference type="PANTHER" id="PTHR10344">
    <property type="entry name" value="THYMIDYLATE KINASE"/>
    <property type="match status" value="1"/>
</dbReference>
<evidence type="ECO:0000256" key="5">
    <source>
        <dbReference type="ARBA" id="ARBA00022727"/>
    </source>
</evidence>
<dbReference type="InterPro" id="IPR018095">
    <property type="entry name" value="Thymidylate_kin_CS"/>
</dbReference>
<dbReference type="PANTHER" id="PTHR10344:SF4">
    <property type="entry name" value="UMP-CMP KINASE 2, MITOCHONDRIAL"/>
    <property type="match status" value="1"/>
</dbReference>
<reference evidence="14" key="1">
    <citation type="journal article" date="2019" name="Int. J. Syst. Evol. Microbiol.">
        <title>The Global Catalogue of Microorganisms (GCM) 10K type strain sequencing project: providing services to taxonomists for standard genome sequencing and annotation.</title>
        <authorList>
            <consortium name="The Broad Institute Genomics Platform"/>
            <consortium name="The Broad Institute Genome Sequencing Center for Infectious Disease"/>
            <person name="Wu L."/>
            <person name="Ma J."/>
        </authorList>
    </citation>
    <scope>NUCLEOTIDE SEQUENCE [LARGE SCALE GENOMIC DNA]</scope>
    <source>
        <strain evidence="14">CCUG 61697</strain>
    </source>
</reference>
<evidence type="ECO:0000256" key="10">
    <source>
        <dbReference type="ARBA" id="ARBA00048743"/>
    </source>
</evidence>
<dbReference type="Proteomes" id="UP001597102">
    <property type="component" value="Unassembled WGS sequence"/>
</dbReference>
<dbReference type="CDD" id="cd01672">
    <property type="entry name" value="TMPK"/>
    <property type="match status" value="1"/>
</dbReference>
<feature type="domain" description="Thymidylate kinase-like" evidence="12">
    <location>
        <begin position="11"/>
        <end position="204"/>
    </location>
</feature>
<gene>
    <name evidence="11 13" type="primary">tmk</name>
    <name evidence="13" type="ORF">ACFQ2F_08660</name>
</gene>
<evidence type="ECO:0000256" key="7">
    <source>
        <dbReference type="ARBA" id="ARBA00022777"/>
    </source>
</evidence>
<keyword evidence="7 11" id="KW-0418">Kinase</keyword>
<evidence type="ECO:0000313" key="13">
    <source>
        <dbReference type="EMBL" id="MFD0987167.1"/>
    </source>
</evidence>
<name>A0ABW3JCM2_9HYPH</name>
<keyword evidence="6 11" id="KW-0547">Nucleotide-binding</keyword>
<evidence type="ECO:0000313" key="14">
    <source>
        <dbReference type="Proteomes" id="UP001597102"/>
    </source>
</evidence>
<evidence type="ECO:0000259" key="12">
    <source>
        <dbReference type="Pfam" id="PF02223"/>
    </source>
</evidence>
<dbReference type="EMBL" id="JBHTJO010000001">
    <property type="protein sequence ID" value="MFD0987167.1"/>
    <property type="molecule type" value="Genomic_DNA"/>
</dbReference>
<organism evidence="13 14">
    <name type="scientific">Methyloligella solikamskensis</name>
    <dbReference type="NCBI Taxonomy" id="1177756"/>
    <lineage>
        <taxon>Bacteria</taxon>
        <taxon>Pseudomonadati</taxon>
        <taxon>Pseudomonadota</taxon>
        <taxon>Alphaproteobacteria</taxon>
        <taxon>Hyphomicrobiales</taxon>
        <taxon>Hyphomicrobiaceae</taxon>
        <taxon>Methyloligella</taxon>
    </lineage>
</organism>
<dbReference type="EC" id="2.7.4.9" evidence="2 11"/>
<comment type="function">
    <text evidence="11">Phosphorylation of dTMP to form dTDP in both de novo and salvage pathways of dTTP synthesis.</text>
</comment>
<keyword evidence="14" id="KW-1185">Reference proteome</keyword>
<evidence type="ECO:0000256" key="2">
    <source>
        <dbReference type="ARBA" id="ARBA00012980"/>
    </source>
</evidence>
<dbReference type="SUPFAM" id="SSF52540">
    <property type="entry name" value="P-loop containing nucleoside triphosphate hydrolases"/>
    <property type="match status" value="1"/>
</dbReference>
<dbReference type="InterPro" id="IPR039430">
    <property type="entry name" value="Thymidylate_kin-like_dom"/>
</dbReference>
<proteinExistence type="inferred from homology"/>
<evidence type="ECO:0000256" key="9">
    <source>
        <dbReference type="ARBA" id="ARBA00029962"/>
    </source>
</evidence>
<dbReference type="InterPro" id="IPR027417">
    <property type="entry name" value="P-loop_NTPase"/>
</dbReference>
<feature type="binding site" evidence="11">
    <location>
        <begin position="13"/>
        <end position="20"/>
    </location>
    <ligand>
        <name>ATP</name>
        <dbReference type="ChEBI" id="CHEBI:30616"/>
    </ligand>
</feature>
<keyword evidence="5 11" id="KW-0545">Nucleotide biosynthesis</keyword>
<comment type="caution">
    <text evidence="13">The sequence shown here is derived from an EMBL/GenBank/DDBJ whole genome shotgun (WGS) entry which is preliminary data.</text>
</comment>
<dbReference type="NCBIfam" id="TIGR00041">
    <property type="entry name" value="DTMP_kinase"/>
    <property type="match status" value="1"/>
</dbReference>